<evidence type="ECO:0000259" key="10">
    <source>
        <dbReference type="Pfam" id="PF03958"/>
    </source>
</evidence>
<dbReference type="Gene3D" id="3.30.1370.120">
    <property type="match status" value="1"/>
</dbReference>
<dbReference type="NCBIfam" id="TIGR02515">
    <property type="entry name" value="IV_pilus_PilQ"/>
    <property type="match status" value="1"/>
</dbReference>
<dbReference type="PANTHER" id="PTHR30604:SF1">
    <property type="entry name" value="DNA UTILIZATION PROTEIN HOFQ"/>
    <property type="match status" value="1"/>
</dbReference>
<evidence type="ECO:0000256" key="3">
    <source>
        <dbReference type="ARBA" id="ARBA00022448"/>
    </source>
</evidence>
<evidence type="ECO:0000256" key="6">
    <source>
        <dbReference type="ARBA" id="ARBA00023237"/>
    </source>
</evidence>
<protein>
    <submittedName>
        <fullName evidence="11">Putative transport protein, possibly in biosynthesis of type IV pilin</fullName>
    </submittedName>
</protein>
<dbReference type="GO" id="GO:0009306">
    <property type="term" value="P:protein secretion"/>
    <property type="evidence" value="ECO:0007669"/>
    <property type="project" value="InterPro"/>
</dbReference>
<evidence type="ECO:0000256" key="5">
    <source>
        <dbReference type="ARBA" id="ARBA00023136"/>
    </source>
</evidence>
<name>A0A068R0U6_9GAMM</name>
<feature type="signal peptide" evidence="8">
    <location>
        <begin position="1"/>
        <end position="20"/>
    </location>
</feature>
<dbReference type="GO" id="GO:0009279">
    <property type="term" value="C:cell outer membrane"/>
    <property type="evidence" value="ECO:0007669"/>
    <property type="project" value="UniProtKB-SubCell"/>
</dbReference>
<accession>A0A068R0U6</accession>
<dbReference type="InterPro" id="IPR005644">
    <property type="entry name" value="NolW-like"/>
</dbReference>
<evidence type="ECO:0000313" key="12">
    <source>
        <dbReference type="Proteomes" id="UP000032735"/>
    </source>
</evidence>
<dbReference type="PRINTS" id="PR00811">
    <property type="entry name" value="BCTERIALGSPD"/>
</dbReference>
<evidence type="ECO:0000256" key="1">
    <source>
        <dbReference type="ARBA" id="ARBA00004442"/>
    </source>
</evidence>
<evidence type="ECO:0000256" key="8">
    <source>
        <dbReference type="SAM" id="SignalP"/>
    </source>
</evidence>
<dbReference type="InterPro" id="IPR004845">
    <property type="entry name" value="T2SS_GspD_CS"/>
</dbReference>
<evidence type="ECO:0000256" key="7">
    <source>
        <dbReference type="RuleBase" id="RU004004"/>
    </source>
</evidence>
<evidence type="ECO:0000313" key="11">
    <source>
        <dbReference type="EMBL" id="CDG19705.1"/>
    </source>
</evidence>
<dbReference type="AlphaFoldDB" id="A0A068R0U6"/>
<evidence type="ECO:0000259" key="9">
    <source>
        <dbReference type="Pfam" id="PF00263"/>
    </source>
</evidence>
<organism evidence="11 12">
    <name type="scientific">Xenorhabdus poinarii G6</name>
    <dbReference type="NCBI Taxonomy" id="1354304"/>
    <lineage>
        <taxon>Bacteria</taxon>
        <taxon>Pseudomonadati</taxon>
        <taxon>Pseudomonadota</taxon>
        <taxon>Gammaproteobacteria</taxon>
        <taxon>Enterobacterales</taxon>
        <taxon>Morganellaceae</taxon>
        <taxon>Xenorhabdus</taxon>
    </lineage>
</organism>
<dbReference type="KEGG" id="xpo:XPG1_0050"/>
<dbReference type="InterPro" id="IPR004846">
    <property type="entry name" value="T2SS/T3SS_dom"/>
</dbReference>
<keyword evidence="3 7" id="KW-0813">Transport</keyword>
<comment type="similarity">
    <text evidence="2">Belongs to the bacterial secretin family. PilQ subfamily.</text>
</comment>
<evidence type="ECO:0000256" key="2">
    <source>
        <dbReference type="ARBA" id="ARBA00006304"/>
    </source>
</evidence>
<dbReference type="InterPro" id="IPR001775">
    <property type="entry name" value="GspD/PilQ"/>
</dbReference>
<dbReference type="InterPro" id="IPR051808">
    <property type="entry name" value="Type_IV_pilus_biogenesis"/>
</dbReference>
<keyword evidence="5" id="KW-0472">Membrane</keyword>
<dbReference type="InterPro" id="IPR013355">
    <property type="entry name" value="Pilus_4_PilQ"/>
</dbReference>
<reference evidence="11 12" key="1">
    <citation type="submission" date="2013-07" db="EMBL/GenBank/DDBJ databases">
        <authorList>
            <person name="Genoscope - CEA"/>
        </authorList>
    </citation>
    <scope>NUCLEOTIDE SEQUENCE [LARGE SCALE GENOMIC DNA]</scope>
    <source>
        <strain evidence="11 12">G6</strain>
    </source>
</reference>
<feature type="chain" id="PRO_5001652281" evidence="8">
    <location>
        <begin position="21"/>
        <end position="379"/>
    </location>
</feature>
<feature type="domain" description="NolW-like" evidence="10">
    <location>
        <begin position="87"/>
        <end position="151"/>
    </location>
</feature>
<proteinExistence type="inferred from homology"/>
<keyword evidence="4 8" id="KW-0732">Signal</keyword>
<dbReference type="PROSITE" id="PS00875">
    <property type="entry name" value="T2SP_D"/>
    <property type="match status" value="1"/>
</dbReference>
<evidence type="ECO:0000256" key="4">
    <source>
        <dbReference type="ARBA" id="ARBA00022729"/>
    </source>
</evidence>
<dbReference type="PANTHER" id="PTHR30604">
    <property type="entry name" value="PROTEIN TRANSPORT PROTEIN HOFQ"/>
    <property type="match status" value="1"/>
</dbReference>
<dbReference type="Pfam" id="PF00263">
    <property type="entry name" value="Secretin"/>
    <property type="match status" value="1"/>
</dbReference>
<dbReference type="RefSeq" id="WP_084717240.1">
    <property type="nucleotide sequence ID" value="NZ_FO704551.1"/>
</dbReference>
<comment type="subcellular location">
    <subcellularLocation>
        <location evidence="1 7">Cell outer membrane</location>
    </subcellularLocation>
</comment>
<keyword evidence="12" id="KW-1185">Reference proteome</keyword>
<dbReference type="Pfam" id="PF03958">
    <property type="entry name" value="Secretin_N"/>
    <property type="match status" value="1"/>
</dbReference>
<keyword evidence="6" id="KW-0998">Cell outer membrane</keyword>
<dbReference type="STRING" id="1354304.XPG1_0050"/>
<dbReference type="HOGENOM" id="CLU_006756_2_1_6"/>
<dbReference type="OrthoDB" id="9775455at2"/>
<dbReference type="Proteomes" id="UP000032735">
    <property type="component" value="Chromosome"/>
</dbReference>
<sequence length="379" mass="42579">MNNPLLLILTCLLLPLFSYAIGNSTAESHAGKHHVEEHHVEEHYVEKQPDFDMPVRDPFQPPISPIENDADLSLTTQNEQEQEIEYQTIPLKYADAEHIAEQLQKNQPALLTKWGKIEHDPLTNSLILEDKFDAITRIRNWLKEADTPQQQVQITAHIVTSSKEALHELGIHWGVNADPHHQSVGLNRLNLHQPAGNQRHRLVLNTARIHASLLELELSALEQENQLEIIASPRLTASHQQPASIKQGSDIPYIVQDKDKTTVQFKEAVLGMEVTPYILRQGKIRLALKISQNAPGFPINQGGNENLAIDKQEIATQVTVKNGETLILGGIFQQKKTTSLQKVPYLSDLPLLGALFNQTGEQNSRRELVIFVTPQLTDI</sequence>
<feature type="domain" description="Type II/III secretion system secretin-like" evidence="9">
    <location>
        <begin position="220"/>
        <end position="376"/>
    </location>
</feature>
<gene>
    <name evidence="11" type="ORF">XPG1_0050</name>
</gene>
<dbReference type="InterPro" id="IPR038591">
    <property type="entry name" value="NolW-like_sf"/>
</dbReference>
<dbReference type="EMBL" id="FO704551">
    <property type="protein sequence ID" value="CDG19705.1"/>
    <property type="molecule type" value="Genomic_DNA"/>
</dbReference>